<protein>
    <recommendedName>
        <fullName evidence="1">CRAL/TRIO N-terminal domain-containing protein</fullName>
    </recommendedName>
</protein>
<dbReference type="PANTHER" id="PTHR23324:SF83">
    <property type="entry name" value="SEC14-LIKE PROTEIN 2"/>
    <property type="match status" value="1"/>
</dbReference>
<dbReference type="AlphaFoldDB" id="A0A8J2JWN7"/>
<gene>
    <name evidence="2" type="ORF">AFUS01_LOCUS12465</name>
</gene>
<dbReference type="GO" id="GO:0005737">
    <property type="term" value="C:cytoplasm"/>
    <property type="evidence" value="ECO:0007669"/>
    <property type="project" value="TreeGrafter"/>
</dbReference>
<organism evidence="2 3">
    <name type="scientific">Allacma fusca</name>
    <dbReference type="NCBI Taxonomy" id="39272"/>
    <lineage>
        <taxon>Eukaryota</taxon>
        <taxon>Metazoa</taxon>
        <taxon>Ecdysozoa</taxon>
        <taxon>Arthropoda</taxon>
        <taxon>Hexapoda</taxon>
        <taxon>Collembola</taxon>
        <taxon>Symphypleona</taxon>
        <taxon>Sminthuridae</taxon>
        <taxon>Allacma</taxon>
    </lineage>
</organism>
<dbReference type="InterPro" id="IPR051064">
    <property type="entry name" value="SEC14/CRAL-TRIO_domain"/>
</dbReference>
<proteinExistence type="predicted"/>
<comment type="caution">
    <text evidence="2">The sequence shown here is derived from an EMBL/GenBank/DDBJ whole genome shotgun (WGS) entry which is preliminary data.</text>
</comment>
<dbReference type="Proteomes" id="UP000708208">
    <property type="component" value="Unassembled WGS sequence"/>
</dbReference>
<keyword evidence="3" id="KW-1185">Reference proteome</keyword>
<dbReference type="SMART" id="SM01100">
    <property type="entry name" value="CRAL_TRIO_N"/>
    <property type="match status" value="1"/>
</dbReference>
<dbReference type="OrthoDB" id="1434354at2759"/>
<dbReference type="InterPro" id="IPR011074">
    <property type="entry name" value="CRAL/TRIO_N_dom"/>
</dbReference>
<evidence type="ECO:0000313" key="3">
    <source>
        <dbReference type="Proteomes" id="UP000708208"/>
    </source>
</evidence>
<evidence type="ECO:0000313" key="2">
    <source>
        <dbReference type="EMBL" id="CAG7723375.1"/>
    </source>
</evidence>
<dbReference type="PANTHER" id="PTHR23324">
    <property type="entry name" value="SEC14 RELATED PROTEIN"/>
    <property type="match status" value="1"/>
</dbReference>
<reference evidence="2" key="1">
    <citation type="submission" date="2021-06" db="EMBL/GenBank/DDBJ databases">
        <authorList>
            <person name="Hodson N. C."/>
            <person name="Mongue J. A."/>
            <person name="Jaron S. K."/>
        </authorList>
    </citation>
    <scope>NUCLEOTIDE SEQUENCE</scope>
</reference>
<accession>A0A8J2JWN7</accession>
<evidence type="ECO:0000259" key="1">
    <source>
        <dbReference type="SMART" id="SM01100"/>
    </source>
</evidence>
<dbReference type="EMBL" id="CAJVCH010098503">
    <property type="protein sequence ID" value="CAG7723375.1"/>
    <property type="molecule type" value="Genomic_DNA"/>
</dbReference>
<dbReference type="Pfam" id="PF03765">
    <property type="entry name" value="CRAL_TRIO_N"/>
    <property type="match status" value="1"/>
</dbReference>
<name>A0A8J2JWN7_9HEXA</name>
<feature type="domain" description="CRAL/TRIO N-terminal" evidence="1">
    <location>
        <begin position="41"/>
        <end position="66"/>
    </location>
</feature>
<sequence length="116" mass="13575">MSKNIIPKGSEKEMTKTEVAIKELREAVKDLVTDDNKEYEDEYNLLRWLRAQNMNVKKAEKMLRTAHYWKLENNVAELVYEDLPLDMIEQFPVFVDGIANDGTPGNFLNRCYEICT</sequence>